<dbReference type="Pfam" id="PF00089">
    <property type="entry name" value="Trypsin"/>
    <property type="match status" value="1"/>
</dbReference>
<dbReference type="Ensembl" id="ENSEEET00000003685.2">
    <property type="protein sequence ID" value="ENSEEEP00000003633.2"/>
    <property type="gene ID" value="ENSEEEG00000001920.2"/>
</dbReference>
<comment type="catalytic activity">
    <reaction evidence="5">
        <text>Preferential cleavage: Arg-|-Xaa, Lys-|-Xaa.</text>
        <dbReference type="EC" id="3.4.21.4"/>
    </reaction>
</comment>
<reference evidence="8" key="5">
    <citation type="submission" date="2025-09" db="UniProtKB">
        <authorList>
            <consortium name="Ensembl"/>
        </authorList>
    </citation>
    <scope>IDENTIFICATION</scope>
</reference>
<reference evidence="8" key="3">
    <citation type="submission" date="2020-05" db="EMBL/GenBank/DDBJ databases">
        <title>Electrophorus electricus (electric eel) genome, fEleEle1, primary haplotype.</title>
        <authorList>
            <person name="Myers G."/>
            <person name="Meyer A."/>
            <person name="Fedrigo O."/>
            <person name="Formenti G."/>
            <person name="Rhie A."/>
            <person name="Tracey A."/>
            <person name="Sims Y."/>
            <person name="Jarvis E.D."/>
        </authorList>
    </citation>
    <scope>NUCLEOTIDE SEQUENCE [LARGE SCALE GENOMIC DNA]</scope>
</reference>
<keyword evidence="3" id="KW-0720">Serine protease</keyword>
<dbReference type="PROSITE" id="PS00134">
    <property type="entry name" value="TRYPSIN_HIS"/>
    <property type="match status" value="1"/>
</dbReference>
<keyword evidence="9" id="KW-1185">Reference proteome</keyword>
<dbReference type="PRINTS" id="PR00722">
    <property type="entry name" value="CHYMOTRYPSIN"/>
</dbReference>
<evidence type="ECO:0000256" key="5">
    <source>
        <dbReference type="ARBA" id="ARBA00036320"/>
    </source>
</evidence>
<evidence type="ECO:0000313" key="8">
    <source>
        <dbReference type="Ensembl" id="ENSEEEP00000003633.2"/>
    </source>
</evidence>
<reference evidence="8" key="4">
    <citation type="submission" date="2025-08" db="UniProtKB">
        <authorList>
            <consortium name="Ensembl"/>
        </authorList>
    </citation>
    <scope>IDENTIFICATION</scope>
</reference>
<evidence type="ECO:0000256" key="3">
    <source>
        <dbReference type="ARBA" id="ARBA00022825"/>
    </source>
</evidence>
<dbReference type="FunFam" id="2.40.10.10:FF:000166">
    <property type="entry name" value="Trypsin"/>
    <property type="match status" value="1"/>
</dbReference>
<accession>A0A4W4DWN0</accession>
<keyword evidence="1" id="KW-0645">Protease</keyword>
<feature type="domain" description="Peptidase S1" evidence="7">
    <location>
        <begin position="5"/>
        <end position="155"/>
    </location>
</feature>
<dbReference type="InterPro" id="IPR001254">
    <property type="entry name" value="Trypsin_dom"/>
</dbReference>
<dbReference type="InterPro" id="IPR009003">
    <property type="entry name" value="Peptidase_S1_PA"/>
</dbReference>
<reference evidence="9" key="1">
    <citation type="journal article" date="2014" name="Science">
        <title>Nonhuman genetics. Genomic basis for the convergent evolution of electric organs.</title>
        <authorList>
            <person name="Gallant J.R."/>
            <person name="Traeger L.L."/>
            <person name="Volkening J.D."/>
            <person name="Moffett H."/>
            <person name="Chen P.H."/>
            <person name="Novina C.D."/>
            <person name="Phillips G.N.Jr."/>
            <person name="Anand R."/>
            <person name="Wells G.B."/>
            <person name="Pinch M."/>
            <person name="Guth R."/>
            <person name="Unguez G.A."/>
            <person name="Albert J.S."/>
            <person name="Zakon H.H."/>
            <person name="Samanta M.P."/>
            <person name="Sussman M.R."/>
        </authorList>
    </citation>
    <scope>NUCLEOTIDE SEQUENCE [LARGE SCALE GENOMIC DNA]</scope>
</reference>
<dbReference type="SMART" id="SM00020">
    <property type="entry name" value="Tryp_SPc"/>
    <property type="match status" value="1"/>
</dbReference>
<dbReference type="GO" id="GO:0006508">
    <property type="term" value="P:proteolysis"/>
    <property type="evidence" value="ECO:0007669"/>
    <property type="project" value="UniProtKB-KW"/>
</dbReference>
<dbReference type="EC" id="3.4.21.4" evidence="6"/>
<evidence type="ECO:0000256" key="4">
    <source>
        <dbReference type="ARBA" id="ARBA00023157"/>
    </source>
</evidence>
<evidence type="ECO:0000313" key="9">
    <source>
        <dbReference type="Proteomes" id="UP000314983"/>
    </source>
</evidence>
<dbReference type="Proteomes" id="UP000314983">
    <property type="component" value="Chromosome 22"/>
</dbReference>
<gene>
    <name evidence="8" type="primary">LOC113570338</name>
</gene>
<dbReference type="GO" id="GO:0005615">
    <property type="term" value="C:extracellular space"/>
    <property type="evidence" value="ECO:0007669"/>
    <property type="project" value="TreeGrafter"/>
</dbReference>
<organism evidence="8 9">
    <name type="scientific">Electrophorus electricus</name>
    <name type="common">Electric eel</name>
    <name type="synonym">Gymnotus electricus</name>
    <dbReference type="NCBI Taxonomy" id="8005"/>
    <lineage>
        <taxon>Eukaryota</taxon>
        <taxon>Metazoa</taxon>
        <taxon>Chordata</taxon>
        <taxon>Craniata</taxon>
        <taxon>Vertebrata</taxon>
        <taxon>Euteleostomi</taxon>
        <taxon>Actinopterygii</taxon>
        <taxon>Neopterygii</taxon>
        <taxon>Teleostei</taxon>
        <taxon>Ostariophysi</taxon>
        <taxon>Gymnotiformes</taxon>
        <taxon>Gymnotoidei</taxon>
        <taxon>Gymnotidae</taxon>
        <taxon>Electrophorus</taxon>
    </lineage>
</organism>
<dbReference type="OMA" id="YNRWIDW"/>
<sequence>YWVSLRAGTLLQSQTNRHGNKGQEVMPHSIKYQASLQYDRMHYCGGTLIHQQWVMSAAHCWRPVIQVVLSAHNLVSSDGSEQVFNVSKIIYYPTYNPKTYNNDIMLLKGDSGGPLVCNSTVEGIVSWGIGCANPYYPGVYTKVRNYVRWINSIISANDP</sequence>
<evidence type="ECO:0000256" key="1">
    <source>
        <dbReference type="ARBA" id="ARBA00022670"/>
    </source>
</evidence>
<evidence type="ECO:0000256" key="6">
    <source>
        <dbReference type="ARBA" id="ARBA00038868"/>
    </source>
</evidence>
<reference evidence="9" key="2">
    <citation type="journal article" date="2017" name="Sci. Adv.">
        <title>A tail of two voltages: Proteomic comparison of the three electric organs of the electric eel.</title>
        <authorList>
            <person name="Traeger L.L."/>
            <person name="Sabat G."/>
            <person name="Barrett-Wilt G.A."/>
            <person name="Wells G.B."/>
            <person name="Sussman M.R."/>
        </authorList>
    </citation>
    <scope>NUCLEOTIDE SEQUENCE [LARGE SCALE GENOMIC DNA]</scope>
</reference>
<name>A0A4W4DWN0_ELEEL</name>
<dbReference type="PROSITE" id="PS50240">
    <property type="entry name" value="TRYPSIN_DOM"/>
    <property type="match status" value="1"/>
</dbReference>
<dbReference type="GO" id="GO:0004252">
    <property type="term" value="F:serine-type endopeptidase activity"/>
    <property type="evidence" value="ECO:0007669"/>
    <property type="project" value="UniProtKB-EC"/>
</dbReference>
<evidence type="ECO:0000256" key="2">
    <source>
        <dbReference type="ARBA" id="ARBA00022801"/>
    </source>
</evidence>
<proteinExistence type="predicted"/>
<keyword evidence="2" id="KW-0378">Hydrolase</keyword>
<dbReference type="InterPro" id="IPR050127">
    <property type="entry name" value="Serine_Proteases_S1"/>
</dbReference>
<dbReference type="Gene3D" id="2.40.10.10">
    <property type="entry name" value="Trypsin-like serine proteases"/>
    <property type="match status" value="2"/>
</dbReference>
<dbReference type="PANTHER" id="PTHR24264:SF58">
    <property type="entry name" value="SI:DKEY-33M11.8-RELATED"/>
    <property type="match status" value="1"/>
</dbReference>
<protein>
    <recommendedName>
        <fullName evidence="6">trypsin</fullName>
        <ecNumber evidence="6">3.4.21.4</ecNumber>
    </recommendedName>
</protein>
<keyword evidence="4" id="KW-1015">Disulfide bond</keyword>
<dbReference type="InterPro" id="IPR018114">
    <property type="entry name" value="TRYPSIN_HIS"/>
</dbReference>
<dbReference type="SUPFAM" id="SSF50494">
    <property type="entry name" value="Trypsin-like serine proteases"/>
    <property type="match status" value="1"/>
</dbReference>
<dbReference type="PANTHER" id="PTHR24264">
    <property type="entry name" value="TRYPSIN-RELATED"/>
    <property type="match status" value="1"/>
</dbReference>
<dbReference type="InterPro" id="IPR043504">
    <property type="entry name" value="Peptidase_S1_PA_chymotrypsin"/>
</dbReference>
<dbReference type="InterPro" id="IPR001314">
    <property type="entry name" value="Peptidase_S1A"/>
</dbReference>
<evidence type="ECO:0000259" key="7">
    <source>
        <dbReference type="PROSITE" id="PS50240"/>
    </source>
</evidence>
<dbReference type="CDD" id="cd00190">
    <property type="entry name" value="Tryp_SPc"/>
    <property type="match status" value="1"/>
</dbReference>
<dbReference type="AlphaFoldDB" id="A0A4W4DWN0"/>
<dbReference type="GeneTree" id="ENSGT01050000244971"/>